<reference evidence="1 2" key="1">
    <citation type="journal article" date="2019" name="Sci. Rep.">
        <title>A high-quality genome of Eragrostis curvula grass provides insights into Poaceae evolution and supports new strategies to enhance forage quality.</title>
        <authorList>
            <person name="Carballo J."/>
            <person name="Santos B.A.C.M."/>
            <person name="Zappacosta D."/>
            <person name="Garbus I."/>
            <person name="Selva J.P."/>
            <person name="Gallo C.A."/>
            <person name="Diaz A."/>
            <person name="Albertini E."/>
            <person name="Caccamo M."/>
            <person name="Echenique V."/>
        </authorList>
    </citation>
    <scope>NUCLEOTIDE SEQUENCE [LARGE SCALE GENOMIC DNA]</scope>
    <source>
        <strain evidence="2">cv. Victoria</strain>
        <tissue evidence="1">Leaf</tissue>
    </source>
</reference>
<evidence type="ECO:0008006" key="3">
    <source>
        <dbReference type="Google" id="ProtNLM"/>
    </source>
</evidence>
<dbReference type="OrthoDB" id="543442at2759"/>
<evidence type="ECO:0000313" key="2">
    <source>
        <dbReference type="Proteomes" id="UP000324897"/>
    </source>
</evidence>
<proteinExistence type="predicted"/>
<accession>A0A5J9V6N6</accession>
<evidence type="ECO:0000313" key="1">
    <source>
        <dbReference type="EMBL" id="TVU31852.1"/>
    </source>
</evidence>
<gene>
    <name evidence="1" type="ORF">EJB05_23554</name>
</gene>
<dbReference type="Proteomes" id="UP000324897">
    <property type="component" value="Chromosome 1"/>
</dbReference>
<feature type="non-terminal residue" evidence="1">
    <location>
        <position position="1"/>
    </location>
</feature>
<name>A0A5J9V6N6_9POAL</name>
<protein>
    <recommendedName>
        <fullName evidence="3">Legume lectin domain-containing protein</fullName>
    </recommendedName>
</protein>
<dbReference type="Gene3D" id="1.10.510.10">
    <property type="entry name" value="Transferase(Phosphotransferase) domain 1"/>
    <property type="match status" value="1"/>
</dbReference>
<keyword evidence="2" id="KW-1185">Reference proteome</keyword>
<organism evidence="1 2">
    <name type="scientific">Eragrostis curvula</name>
    <name type="common">weeping love grass</name>
    <dbReference type="NCBI Taxonomy" id="38414"/>
    <lineage>
        <taxon>Eukaryota</taxon>
        <taxon>Viridiplantae</taxon>
        <taxon>Streptophyta</taxon>
        <taxon>Embryophyta</taxon>
        <taxon>Tracheophyta</taxon>
        <taxon>Spermatophyta</taxon>
        <taxon>Magnoliopsida</taxon>
        <taxon>Liliopsida</taxon>
        <taxon>Poales</taxon>
        <taxon>Poaceae</taxon>
        <taxon>PACMAD clade</taxon>
        <taxon>Chloridoideae</taxon>
        <taxon>Eragrostideae</taxon>
        <taxon>Eragrostidinae</taxon>
        <taxon>Eragrostis</taxon>
    </lineage>
</organism>
<dbReference type="EMBL" id="RWGY01000011">
    <property type="protein sequence ID" value="TVU31852.1"/>
    <property type="molecule type" value="Genomic_DNA"/>
</dbReference>
<dbReference type="AlphaFoldDB" id="A0A5J9V6N6"/>
<dbReference type="Gramene" id="TVU31852">
    <property type="protein sequence ID" value="TVU31852"/>
    <property type="gene ID" value="EJB05_23554"/>
</dbReference>
<comment type="caution">
    <text evidence="1">The sequence shown here is derived from an EMBL/GenBank/DDBJ whole genome shotgun (WGS) entry which is preliminary data.</text>
</comment>
<sequence>MKGDLLRAVDERLDGRYDKEEAKLVLWLGLMCSQARPDVRPIMRQVCQYLDGEADVQEDAMLVFSDVDSVDYGSLASLMWSSCNTMSAGSLLSGGR</sequence>